<dbReference type="NCBIfam" id="TIGR01841">
    <property type="entry name" value="phasin"/>
    <property type="match status" value="1"/>
</dbReference>
<feature type="region of interest" description="Disordered" evidence="1">
    <location>
        <begin position="29"/>
        <end position="49"/>
    </location>
</feature>
<reference evidence="3 4" key="1">
    <citation type="submission" date="2019-07" db="EMBL/GenBank/DDBJ databases">
        <title>Novel species isolated from glacier.</title>
        <authorList>
            <person name="Liu Q."/>
            <person name="Xin Y.-H."/>
        </authorList>
    </citation>
    <scope>NUCLEOTIDE SEQUENCE [LARGE SCALE GENOMIC DNA]</scope>
    <source>
        <strain evidence="3 4">LB1R16</strain>
    </source>
</reference>
<evidence type="ECO:0000313" key="3">
    <source>
        <dbReference type="EMBL" id="TRW17077.1"/>
    </source>
</evidence>
<dbReference type="InterPro" id="IPR010127">
    <property type="entry name" value="Phasin_subfam-1"/>
</dbReference>
<evidence type="ECO:0000256" key="1">
    <source>
        <dbReference type="SAM" id="MobiDB-lite"/>
    </source>
</evidence>
<feature type="compositionally biased region" description="Pro residues" evidence="1">
    <location>
        <begin position="31"/>
        <end position="44"/>
    </location>
</feature>
<evidence type="ECO:0000259" key="2">
    <source>
        <dbReference type="Pfam" id="PF09361"/>
    </source>
</evidence>
<comment type="caution">
    <text evidence="3">The sequence shown here is derived from an EMBL/GenBank/DDBJ whole genome shotgun (WGS) entry which is preliminary data.</text>
</comment>
<gene>
    <name evidence="3" type="ORF">FMM06_02410</name>
</gene>
<dbReference type="RefSeq" id="WP_143554622.1">
    <property type="nucleotide sequence ID" value="NZ_VJWA01000001.1"/>
</dbReference>
<name>A0A552UFT5_9SPHN</name>
<protein>
    <submittedName>
        <fullName evidence="3">Phasin family protein</fullName>
    </submittedName>
</protein>
<feature type="domain" description="Phasin" evidence="2">
    <location>
        <begin position="126"/>
        <end position="224"/>
    </location>
</feature>
<sequence>MADLPPVLAAESVVAAVVAEPVAAVAATPEPVAPTPAPAAPTPEPIAVAPQPVAPEPVITTEAPVLTPEPKKVFSMNETMTNMQNGAADAIKNGTENAMSQGKATLEQMTAKSKEAIETGMKSLDEMTAMARGNVEALLASTKAATTGLESIAHQVADFSRKSFEETTAAARAMTTVKTPNELMQLQNDFAKTQFDAAISEMSKLSETLVKLAGEVFEPVQNRVAVATDKLKTAAATTFNR</sequence>
<proteinExistence type="predicted"/>
<accession>A0A552UFT5</accession>
<dbReference type="OrthoDB" id="8479795at2"/>
<evidence type="ECO:0000313" key="4">
    <source>
        <dbReference type="Proteomes" id="UP000317894"/>
    </source>
</evidence>
<dbReference type="InterPro" id="IPR018968">
    <property type="entry name" value="Phasin"/>
</dbReference>
<dbReference type="EMBL" id="VJWA01000001">
    <property type="protein sequence ID" value="TRW17077.1"/>
    <property type="molecule type" value="Genomic_DNA"/>
</dbReference>
<dbReference type="AlphaFoldDB" id="A0A552UFT5"/>
<dbReference type="Pfam" id="PF09361">
    <property type="entry name" value="Phasin_2"/>
    <property type="match status" value="1"/>
</dbReference>
<dbReference type="Proteomes" id="UP000317894">
    <property type="component" value="Unassembled WGS sequence"/>
</dbReference>
<keyword evidence="4" id="KW-1185">Reference proteome</keyword>
<organism evidence="3 4">
    <name type="scientific">Glacieibacterium frigidum</name>
    <dbReference type="NCBI Taxonomy" id="2593303"/>
    <lineage>
        <taxon>Bacteria</taxon>
        <taxon>Pseudomonadati</taxon>
        <taxon>Pseudomonadota</taxon>
        <taxon>Alphaproteobacteria</taxon>
        <taxon>Sphingomonadales</taxon>
        <taxon>Sphingosinicellaceae</taxon>
        <taxon>Glacieibacterium</taxon>
    </lineage>
</organism>